<evidence type="ECO:0000313" key="19">
    <source>
        <dbReference type="EMBL" id="CAD2074431.1"/>
    </source>
</evidence>
<dbReference type="Proteomes" id="UP000521032">
    <property type="component" value="Unassembled WGS sequence"/>
</dbReference>
<protein>
    <recommendedName>
        <fullName evidence="14">Riboflavin biosynthesis protein RibD</fullName>
    </recommendedName>
    <domain>
        <recommendedName>
            <fullName evidence="14">Diaminohydroxyphosphoribosylaminopyrimidine deaminase</fullName>
            <shortName evidence="14">DRAP deaminase</shortName>
            <ecNumber evidence="14">3.5.4.26</ecNumber>
        </recommendedName>
        <alternativeName>
            <fullName evidence="14">Riboflavin-specific deaminase</fullName>
        </alternativeName>
    </domain>
    <domain>
        <recommendedName>
            <fullName evidence="14">5-amino-6-(5-phosphoribosylamino)uracil reductase</fullName>
            <ecNumber evidence="14">1.1.1.193</ecNumber>
        </recommendedName>
        <alternativeName>
            <fullName evidence="14">HTP reductase</fullName>
        </alternativeName>
    </domain>
</protein>
<feature type="binding site" evidence="16">
    <location>
        <position position="196"/>
    </location>
    <ligand>
        <name>substrate</name>
    </ligand>
</feature>
<dbReference type="InterPro" id="IPR004794">
    <property type="entry name" value="Eubact_RibD"/>
</dbReference>
<evidence type="ECO:0000256" key="13">
    <source>
        <dbReference type="ARBA" id="ARBA00049886"/>
    </source>
</evidence>
<sequence>MYMDAARELVKMTVGQTGVNPPVGAIIVKGGEIVGIGAHLKDGDAHAEVQAIRMAKEKSKNATIYVTLEPCSHYGKTPPCVDAIIEARIKRVIFSVKDRSLKGCTDLMKDHGIEVIQESNEALEQFYAEFFHGKQLQVPITTVKVSSSLDGKVANDFSESKWITNKQVKEDVFKLRHRHDAIITGYQTIKKDNPKLTTRLRDGKSPTPIILSRSGIIDFSLDIFKDDSRNIIIITENKRLRAPYTHVTVFYLDKCNVENILKKLYASGFGRVLVESGPNVTSQFLNSDLVLHFTLYYAPKLIGGSGRYQFFQTEDIVPLHESKLFTCVKTEHIEDNLKLTFKKEI</sequence>
<dbReference type="Gene3D" id="3.40.140.10">
    <property type="entry name" value="Cytidine Deaminase, domain 2"/>
    <property type="match status" value="1"/>
</dbReference>
<feature type="binding site" evidence="17">
    <location>
        <position position="71"/>
    </location>
    <ligand>
        <name>Zn(2+)</name>
        <dbReference type="ChEBI" id="CHEBI:29105"/>
        <note>catalytic</note>
    </ligand>
</feature>
<evidence type="ECO:0000256" key="9">
    <source>
        <dbReference type="ARBA" id="ARBA00022857"/>
    </source>
</evidence>
<accession>A0A6V7RA69</accession>
<dbReference type="GO" id="GO:0008270">
    <property type="term" value="F:zinc ion binding"/>
    <property type="evidence" value="ECO:0007669"/>
    <property type="project" value="InterPro"/>
</dbReference>
<evidence type="ECO:0000256" key="6">
    <source>
        <dbReference type="ARBA" id="ARBA00022619"/>
    </source>
</evidence>
<gene>
    <name evidence="19" type="primary">ribD</name>
    <name evidence="19" type="ORF">JEOSCH030_00703</name>
</gene>
<dbReference type="PROSITE" id="PS00903">
    <property type="entry name" value="CYT_DCMP_DEAMINASES_1"/>
    <property type="match status" value="1"/>
</dbReference>
<comment type="function">
    <text evidence="1 14">Converts 2,5-diamino-6-(ribosylamino)-4(3h)-pyrimidinone 5'-phosphate into 5-amino-6-(ribosylamino)-2,4(1h,3h)-pyrimidinedione 5'-phosphate.</text>
</comment>
<feature type="binding site" evidence="16">
    <location>
        <position position="162"/>
    </location>
    <ligand>
        <name>NADP(+)</name>
        <dbReference type="ChEBI" id="CHEBI:58349"/>
    </ligand>
</feature>
<dbReference type="UniPathway" id="UPA00275">
    <property type="reaction ID" value="UER00401"/>
</dbReference>
<proteinExistence type="inferred from homology"/>
<evidence type="ECO:0000256" key="16">
    <source>
        <dbReference type="PIRSR" id="PIRSR006769-2"/>
    </source>
</evidence>
<feature type="binding site" evidence="16">
    <location>
        <position position="176"/>
    </location>
    <ligand>
        <name>substrate</name>
    </ligand>
</feature>
<comment type="caution">
    <text evidence="19">The sequence shown here is derived from an EMBL/GenBank/DDBJ whole genome shotgun (WGS) entry which is preliminary data.</text>
</comment>
<feature type="binding site" evidence="16">
    <location>
        <position position="188"/>
    </location>
    <ligand>
        <name>NADP(+)</name>
        <dbReference type="ChEBI" id="CHEBI:58349"/>
    </ligand>
</feature>
<feature type="binding site" evidence="16">
    <location>
        <position position="192"/>
    </location>
    <ligand>
        <name>NADP(+)</name>
        <dbReference type="ChEBI" id="CHEBI:58349"/>
    </ligand>
</feature>
<feature type="domain" description="CMP/dCMP-type deaminase" evidence="18">
    <location>
        <begin position="1"/>
        <end position="115"/>
    </location>
</feature>
<evidence type="ECO:0000256" key="4">
    <source>
        <dbReference type="ARBA" id="ARBA00005259"/>
    </source>
</evidence>
<dbReference type="InterPro" id="IPR016192">
    <property type="entry name" value="APOBEC/CMP_deaminase_Zn-bd"/>
</dbReference>
<dbReference type="AlphaFoldDB" id="A0A6V7RA69"/>
<evidence type="ECO:0000256" key="12">
    <source>
        <dbReference type="ARBA" id="ARBA00049861"/>
    </source>
</evidence>
<evidence type="ECO:0000256" key="17">
    <source>
        <dbReference type="PIRSR" id="PIRSR006769-3"/>
    </source>
</evidence>
<keyword evidence="10 14" id="KW-0560">Oxidoreductase</keyword>
<dbReference type="EMBL" id="CAJEWE010000007">
    <property type="protein sequence ID" value="CAD2074431.1"/>
    <property type="molecule type" value="Genomic_DNA"/>
</dbReference>
<feature type="binding site" evidence="16">
    <location>
        <position position="160"/>
    </location>
    <ligand>
        <name>substrate</name>
    </ligand>
</feature>
<comment type="catalytic activity">
    <reaction evidence="13 14">
        <text>2,5-diamino-6-hydroxy-4-(5-phosphoribosylamino)-pyrimidine + H2O + H(+) = 5-amino-6-(5-phospho-D-ribosylamino)uracil + NH4(+)</text>
        <dbReference type="Rhea" id="RHEA:21868"/>
        <dbReference type="ChEBI" id="CHEBI:15377"/>
        <dbReference type="ChEBI" id="CHEBI:15378"/>
        <dbReference type="ChEBI" id="CHEBI:28938"/>
        <dbReference type="ChEBI" id="CHEBI:58453"/>
        <dbReference type="ChEBI" id="CHEBI:58614"/>
        <dbReference type="EC" id="3.5.4.26"/>
    </reaction>
</comment>
<dbReference type="RefSeq" id="WP_186086482.1">
    <property type="nucleotide sequence ID" value="NZ_BMDB01000002.1"/>
</dbReference>
<comment type="similarity">
    <text evidence="5 14">In the C-terminal section; belongs to the HTP reductase family.</text>
</comment>
<evidence type="ECO:0000256" key="1">
    <source>
        <dbReference type="ARBA" id="ARBA00002151"/>
    </source>
</evidence>
<dbReference type="PANTHER" id="PTHR38011:SF7">
    <property type="entry name" value="2,5-DIAMINO-6-RIBOSYLAMINO-4(3H)-PYRIMIDINONE 5'-PHOSPHATE REDUCTASE"/>
    <property type="match status" value="1"/>
</dbReference>
<evidence type="ECO:0000256" key="3">
    <source>
        <dbReference type="ARBA" id="ARBA00004910"/>
    </source>
</evidence>
<organism evidence="19 20">
    <name type="scientific">Phocicoccus schoeneichii</name>
    <dbReference type="NCBI Taxonomy" id="1812261"/>
    <lineage>
        <taxon>Bacteria</taxon>
        <taxon>Bacillati</taxon>
        <taxon>Bacillota</taxon>
        <taxon>Bacilli</taxon>
        <taxon>Bacillales</taxon>
        <taxon>Salinicoccaceae</taxon>
        <taxon>Phocicoccus</taxon>
    </lineage>
</organism>
<evidence type="ECO:0000313" key="20">
    <source>
        <dbReference type="Proteomes" id="UP000521032"/>
    </source>
</evidence>
<dbReference type="Gene3D" id="3.40.430.10">
    <property type="entry name" value="Dihydrofolate Reductase, subunit A"/>
    <property type="match status" value="1"/>
</dbReference>
<feature type="active site" description="Proton donor" evidence="15">
    <location>
        <position position="48"/>
    </location>
</feature>
<dbReference type="InterPro" id="IPR002734">
    <property type="entry name" value="RibDG_C"/>
</dbReference>
<evidence type="ECO:0000256" key="11">
    <source>
        <dbReference type="ARBA" id="ARBA00023268"/>
    </source>
</evidence>
<keyword evidence="6 14" id="KW-0686">Riboflavin biosynthesis</keyword>
<dbReference type="EC" id="1.1.1.193" evidence="14"/>
<comment type="pathway">
    <text evidence="2 14">Cofactor biosynthesis; riboflavin biosynthesis; 5-amino-6-(D-ribitylamino)uracil from GTP: step 2/4.</text>
</comment>
<evidence type="ECO:0000256" key="5">
    <source>
        <dbReference type="ARBA" id="ARBA00007417"/>
    </source>
</evidence>
<keyword evidence="20" id="KW-1185">Reference proteome</keyword>
<name>A0A6V7RA69_9BACL</name>
<dbReference type="InterPro" id="IPR016193">
    <property type="entry name" value="Cytidine_deaminase-like"/>
</dbReference>
<evidence type="ECO:0000256" key="7">
    <source>
        <dbReference type="ARBA" id="ARBA00022723"/>
    </source>
</evidence>
<dbReference type="EC" id="3.5.4.26" evidence="14"/>
<evidence type="ECO:0000256" key="2">
    <source>
        <dbReference type="ARBA" id="ARBA00004882"/>
    </source>
</evidence>
<feature type="binding site" evidence="17">
    <location>
        <position position="80"/>
    </location>
    <ligand>
        <name>Zn(2+)</name>
        <dbReference type="ChEBI" id="CHEBI:29105"/>
        <note>catalytic</note>
    </ligand>
</feature>
<feature type="binding site" evidence="16">
    <location>
        <position position="199"/>
    </location>
    <ligand>
        <name>NADP(+)</name>
        <dbReference type="ChEBI" id="CHEBI:58349"/>
    </ligand>
</feature>
<evidence type="ECO:0000256" key="14">
    <source>
        <dbReference type="PIRNR" id="PIRNR006769"/>
    </source>
</evidence>
<keyword evidence="9 14" id="KW-0521">NADP</keyword>
<dbReference type="GO" id="GO:0009231">
    <property type="term" value="P:riboflavin biosynthetic process"/>
    <property type="evidence" value="ECO:0007669"/>
    <property type="project" value="UniProtKB-UniPathway"/>
</dbReference>
<reference evidence="19 20" key="1">
    <citation type="submission" date="2020-07" db="EMBL/GenBank/DDBJ databases">
        <authorList>
            <person name="Criscuolo A."/>
        </authorList>
    </citation>
    <scope>NUCLEOTIDE SEQUENCE [LARGE SCALE GENOMIC DNA]</scope>
    <source>
        <strain evidence="20">CIP 111030</strain>
    </source>
</reference>
<feature type="binding site" evidence="17">
    <location>
        <position position="46"/>
    </location>
    <ligand>
        <name>Zn(2+)</name>
        <dbReference type="ChEBI" id="CHEBI:29105"/>
        <note>catalytic</note>
    </ligand>
</feature>
<dbReference type="SUPFAM" id="SSF53597">
    <property type="entry name" value="Dihydrofolate reductase-like"/>
    <property type="match status" value="1"/>
</dbReference>
<comment type="cofactor">
    <cofactor evidence="14 17">
        <name>Zn(2+)</name>
        <dbReference type="ChEBI" id="CHEBI:29105"/>
    </cofactor>
    <text evidence="14 17">Binds 1 zinc ion.</text>
</comment>
<evidence type="ECO:0000256" key="15">
    <source>
        <dbReference type="PIRSR" id="PIRSR006769-1"/>
    </source>
</evidence>
<dbReference type="NCBIfam" id="TIGR00326">
    <property type="entry name" value="eubact_ribD"/>
    <property type="match status" value="1"/>
</dbReference>
<comment type="catalytic activity">
    <reaction evidence="12 14">
        <text>5-amino-6-(5-phospho-D-ribitylamino)uracil + NADP(+) = 5-amino-6-(5-phospho-D-ribosylamino)uracil + NADPH + H(+)</text>
        <dbReference type="Rhea" id="RHEA:17845"/>
        <dbReference type="ChEBI" id="CHEBI:15378"/>
        <dbReference type="ChEBI" id="CHEBI:57783"/>
        <dbReference type="ChEBI" id="CHEBI:58349"/>
        <dbReference type="ChEBI" id="CHEBI:58421"/>
        <dbReference type="ChEBI" id="CHEBI:58453"/>
        <dbReference type="EC" id="1.1.1.193"/>
    </reaction>
</comment>
<evidence type="ECO:0000256" key="10">
    <source>
        <dbReference type="ARBA" id="ARBA00023002"/>
    </source>
</evidence>
<dbReference type="InterPro" id="IPR024072">
    <property type="entry name" value="DHFR-like_dom_sf"/>
</dbReference>
<keyword evidence="14" id="KW-0378">Hydrolase</keyword>
<dbReference type="SUPFAM" id="SSF53927">
    <property type="entry name" value="Cytidine deaminase-like"/>
    <property type="match status" value="1"/>
</dbReference>
<keyword evidence="7 14" id="KW-0479">Metal-binding</keyword>
<dbReference type="InterPro" id="IPR002125">
    <property type="entry name" value="CMP_dCMP_dom"/>
</dbReference>
<dbReference type="Pfam" id="PF00383">
    <property type="entry name" value="dCMP_cyt_deam_1"/>
    <property type="match status" value="1"/>
</dbReference>
<dbReference type="GO" id="GO:0008835">
    <property type="term" value="F:diaminohydroxyphosphoribosylaminopyrimidine deaminase activity"/>
    <property type="evidence" value="ECO:0007669"/>
    <property type="project" value="UniProtKB-EC"/>
</dbReference>
<dbReference type="PIRSF" id="PIRSF006769">
    <property type="entry name" value="RibD"/>
    <property type="match status" value="1"/>
</dbReference>
<dbReference type="GO" id="GO:0008703">
    <property type="term" value="F:5-amino-6-(5-phosphoribosylamino)uracil reductase activity"/>
    <property type="evidence" value="ECO:0007669"/>
    <property type="project" value="UniProtKB-EC"/>
</dbReference>
<dbReference type="Pfam" id="PF01872">
    <property type="entry name" value="RibD_C"/>
    <property type="match status" value="1"/>
</dbReference>
<comment type="similarity">
    <text evidence="4 14">In the N-terminal section; belongs to the cytidine and deoxycytidylate deaminase family.</text>
</comment>
<feature type="binding site" evidence="16">
    <location>
        <position position="275"/>
    </location>
    <ligand>
        <name>substrate</name>
    </ligand>
</feature>
<comment type="pathway">
    <text evidence="3 14">Cofactor biosynthesis; riboflavin biosynthesis; 5-amino-6-(D-ribitylamino)uracil from GTP: step 3/4.</text>
</comment>
<keyword evidence="11" id="KW-0511">Multifunctional enzyme</keyword>
<evidence type="ECO:0000259" key="18">
    <source>
        <dbReference type="PROSITE" id="PS51747"/>
    </source>
</evidence>
<dbReference type="PROSITE" id="PS51747">
    <property type="entry name" value="CYT_DCMP_DEAMINASES_2"/>
    <property type="match status" value="1"/>
</dbReference>
<dbReference type="PANTHER" id="PTHR38011">
    <property type="entry name" value="DIHYDROFOLATE REDUCTASE FAMILY PROTEIN (AFU_ORTHOLOGUE AFUA_8G06820)"/>
    <property type="match status" value="1"/>
</dbReference>
<keyword evidence="8 14" id="KW-0862">Zinc</keyword>
<evidence type="ECO:0000256" key="8">
    <source>
        <dbReference type="ARBA" id="ARBA00022833"/>
    </source>
</evidence>
<dbReference type="InterPro" id="IPR050765">
    <property type="entry name" value="Riboflavin_Biosynth_HTPR"/>
</dbReference>
<dbReference type="CDD" id="cd01284">
    <property type="entry name" value="Riboflavin_deaminase-reductase"/>
    <property type="match status" value="1"/>
</dbReference>